<dbReference type="Proteomes" id="UP000253314">
    <property type="component" value="Unassembled WGS sequence"/>
</dbReference>
<dbReference type="PROSITE" id="PS51257">
    <property type="entry name" value="PROKAR_LIPOPROTEIN"/>
    <property type="match status" value="1"/>
</dbReference>
<evidence type="ECO:0000256" key="2">
    <source>
        <dbReference type="ARBA" id="ARBA00022448"/>
    </source>
</evidence>
<dbReference type="OrthoDB" id="9798191at2"/>
<dbReference type="GO" id="GO:1901982">
    <property type="term" value="F:maltose binding"/>
    <property type="evidence" value="ECO:0007669"/>
    <property type="project" value="TreeGrafter"/>
</dbReference>
<keyword evidence="2" id="KW-0813">Transport</keyword>
<protein>
    <recommendedName>
        <fullName evidence="7">Carbohydrate ABC transporter substrate-binding protein</fullName>
    </recommendedName>
</protein>
<sequence length="441" mass="49764">MRKKLKKFLSLSIVLVMMAVSVLGCSQKNESSEGPSDSQGGGSEVTIDFAIHVANPKDQEPAFYQTVQKFMEENPDITINLQGTDQKEHIKKIKMMAQSDTLPDIFWMLPASAKELEEAGMLLDLTDFLNNNSEIVEKFHTNMLDTYKLDGSQFGLPYQPLVTGLWYNKALFEKYKVELPETYADLIEAVKTFEENDVVSIAKGSKDPYSVWAFLTMLSRYGYFDKIDQVLAGEESYNNEDFVKFYEKIAELRDLGAFPDNVSTLNYFQAVEMFSSGQAAMLDAGVWETKRFEESAMANDVGFWWGPTFSDGVGNQQITSIVPAAPLVVNKKVEDNDAKYEAVMKFLNFYYSEDGAQIMLDNQVPPMIKFEGEIDEEKHPVFAKVVEQMNKPDWESQPNQPDLIVSEPVANAMYDSIYGVINGIYTPEQAVDVVAKKISEQ</sequence>
<dbReference type="SUPFAM" id="SSF53850">
    <property type="entry name" value="Periplasmic binding protein-like II"/>
    <property type="match status" value="1"/>
</dbReference>
<proteinExistence type="inferred from homology"/>
<dbReference type="Pfam" id="PF01547">
    <property type="entry name" value="SBP_bac_1"/>
    <property type="match status" value="1"/>
</dbReference>
<keyword evidence="3 4" id="KW-0732">Signal</keyword>
<dbReference type="GO" id="GO:0042956">
    <property type="term" value="P:maltodextrin transmembrane transport"/>
    <property type="evidence" value="ECO:0007669"/>
    <property type="project" value="TreeGrafter"/>
</dbReference>
<keyword evidence="6" id="KW-1185">Reference proteome</keyword>
<comment type="caution">
    <text evidence="5">The sequence shown here is derived from an EMBL/GenBank/DDBJ whole genome shotgun (WGS) entry which is preliminary data.</text>
</comment>
<dbReference type="RefSeq" id="WP_113804785.1">
    <property type="nucleotide sequence ID" value="NZ_QOCW01000003.1"/>
</dbReference>
<evidence type="ECO:0000256" key="1">
    <source>
        <dbReference type="ARBA" id="ARBA00008520"/>
    </source>
</evidence>
<evidence type="ECO:0000256" key="3">
    <source>
        <dbReference type="ARBA" id="ARBA00022729"/>
    </source>
</evidence>
<feature type="signal peptide" evidence="4">
    <location>
        <begin position="1"/>
        <end position="24"/>
    </location>
</feature>
<dbReference type="GO" id="GO:0015768">
    <property type="term" value="P:maltose transport"/>
    <property type="evidence" value="ECO:0007669"/>
    <property type="project" value="TreeGrafter"/>
</dbReference>
<dbReference type="PANTHER" id="PTHR30061:SF50">
    <property type="entry name" value="MALTOSE_MALTODEXTRIN-BINDING PERIPLASMIC PROTEIN"/>
    <property type="match status" value="1"/>
</dbReference>
<organism evidence="5 6">
    <name type="scientific">Bacillus taeanensis</name>
    <dbReference type="NCBI Taxonomy" id="273032"/>
    <lineage>
        <taxon>Bacteria</taxon>
        <taxon>Bacillati</taxon>
        <taxon>Bacillota</taxon>
        <taxon>Bacilli</taxon>
        <taxon>Bacillales</taxon>
        <taxon>Bacillaceae</taxon>
        <taxon>Bacillus</taxon>
    </lineage>
</organism>
<evidence type="ECO:0000256" key="4">
    <source>
        <dbReference type="SAM" id="SignalP"/>
    </source>
</evidence>
<evidence type="ECO:0008006" key="7">
    <source>
        <dbReference type="Google" id="ProtNLM"/>
    </source>
</evidence>
<dbReference type="PANTHER" id="PTHR30061">
    <property type="entry name" value="MALTOSE-BINDING PERIPLASMIC PROTEIN"/>
    <property type="match status" value="1"/>
</dbReference>
<feature type="chain" id="PRO_5039098401" description="Carbohydrate ABC transporter substrate-binding protein" evidence="4">
    <location>
        <begin position="25"/>
        <end position="441"/>
    </location>
</feature>
<comment type="similarity">
    <text evidence="1">Belongs to the bacterial solute-binding protein 1 family.</text>
</comment>
<name>A0A366XXD0_9BACI</name>
<evidence type="ECO:0000313" key="5">
    <source>
        <dbReference type="EMBL" id="RBW70792.1"/>
    </source>
</evidence>
<evidence type="ECO:0000313" key="6">
    <source>
        <dbReference type="Proteomes" id="UP000253314"/>
    </source>
</evidence>
<dbReference type="GO" id="GO:0055052">
    <property type="term" value="C:ATP-binding cassette (ABC) transporter complex, substrate-binding subunit-containing"/>
    <property type="evidence" value="ECO:0007669"/>
    <property type="project" value="TreeGrafter"/>
</dbReference>
<accession>A0A366XXD0</accession>
<dbReference type="InterPro" id="IPR006059">
    <property type="entry name" value="SBP"/>
</dbReference>
<gene>
    <name evidence="5" type="ORF">DS031_04780</name>
</gene>
<reference evidence="5 6" key="1">
    <citation type="submission" date="2018-07" db="EMBL/GenBank/DDBJ databases">
        <title>Lottiidibacillus patelloidae gen. nov., sp. nov., isolated from the intestinal tract of a marine limpet and the reclassification of B. taeanensis BH030017T, B. algicola KMM 3737T and B. hwajinpoensis SW-72T as genus Lottiidibacillus.</title>
        <authorList>
            <person name="Liu R."/>
            <person name="Huang Z."/>
        </authorList>
    </citation>
    <scope>NUCLEOTIDE SEQUENCE [LARGE SCALE GENOMIC DNA]</scope>
    <source>
        <strain evidence="5 6">BH030017</strain>
    </source>
</reference>
<dbReference type="AlphaFoldDB" id="A0A366XXD0"/>
<dbReference type="EMBL" id="QOCW01000003">
    <property type="protein sequence ID" value="RBW70792.1"/>
    <property type="molecule type" value="Genomic_DNA"/>
</dbReference>
<dbReference type="Gene3D" id="3.40.190.10">
    <property type="entry name" value="Periplasmic binding protein-like II"/>
    <property type="match status" value="2"/>
</dbReference>